<feature type="non-terminal residue" evidence="1">
    <location>
        <position position="66"/>
    </location>
</feature>
<evidence type="ECO:0000313" key="1">
    <source>
        <dbReference type="EMBL" id="PAE07082.1"/>
    </source>
</evidence>
<accession>A0A268HB25</accession>
<reference evidence="1 2" key="1">
    <citation type="submission" date="2017-07" db="EMBL/GenBank/DDBJ databases">
        <title>Isolation and whole genome analysis of endospore-forming bacteria from heroin.</title>
        <authorList>
            <person name="Kalinowski J."/>
            <person name="Ahrens B."/>
            <person name="Al-Dilaimi A."/>
            <person name="Winkler A."/>
            <person name="Wibberg D."/>
            <person name="Schleenbecker U."/>
            <person name="Ruckert C."/>
            <person name="Wolfel R."/>
            <person name="Grass G."/>
        </authorList>
    </citation>
    <scope>NUCLEOTIDE SEQUENCE [LARGE SCALE GENOMIC DNA]</scope>
    <source>
        <strain evidence="1 2">7509</strain>
    </source>
</reference>
<protein>
    <submittedName>
        <fullName evidence="1">Uncharacterized protein</fullName>
    </submittedName>
</protein>
<dbReference type="Proteomes" id="UP000216475">
    <property type="component" value="Unassembled WGS sequence"/>
</dbReference>
<dbReference type="AlphaFoldDB" id="A0A268HB25"/>
<proteinExistence type="predicted"/>
<comment type="caution">
    <text evidence="1">The sequence shown here is derived from an EMBL/GenBank/DDBJ whole genome shotgun (WGS) entry which is preliminary data.</text>
</comment>
<dbReference type="EMBL" id="NPBH01000059">
    <property type="protein sequence ID" value="PAE07082.1"/>
    <property type="molecule type" value="Genomic_DNA"/>
</dbReference>
<name>A0A268HB25_9BACI</name>
<evidence type="ECO:0000313" key="2">
    <source>
        <dbReference type="Proteomes" id="UP000216475"/>
    </source>
</evidence>
<sequence length="66" mass="7737">MDLSSVYKLIESEFKVIQRDKDIICVAPLNGENYPETTIKLTLNKVSNFYELFEVVRGNEYKVDEF</sequence>
<organism evidence="1 2">
    <name type="scientific">Terribacillus saccharophilus</name>
    <dbReference type="NCBI Taxonomy" id="361277"/>
    <lineage>
        <taxon>Bacteria</taxon>
        <taxon>Bacillati</taxon>
        <taxon>Bacillota</taxon>
        <taxon>Bacilli</taxon>
        <taxon>Bacillales</taxon>
        <taxon>Bacillaceae</taxon>
        <taxon>Terribacillus</taxon>
    </lineage>
</organism>
<gene>
    <name evidence="1" type="ORF">CHI12_13450</name>
</gene>